<reference evidence="2 3" key="1">
    <citation type="journal article" date="2009" name="Stand. Genomic Sci.">
        <title>Complete genome sequence of Methanocorpusculum labreanum type strain Z.</title>
        <authorList>
            <person name="Anderson I.J."/>
            <person name="Sieprawska-Lupa M."/>
            <person name="Goltsman E."/>
            <person name="Lapidus A."/>
            <person name="Copeland A."/>
            <person name="Glavina Del Rio T."/>
            <person name="Tice H."/>
            <person name="Dalin E."/>
            <person name="Barry K."/>
            <person name="Pitluck S."/>
            <person name="Hauser L."/>
            <person name="Land M."/>
            <person name="Lucas S."/>
            <person name="Richardson P."/>
            <person name="Whitman W.B."/>
            <person name="Kyrpides N.C."/>
        </authorList>
    </citation>
    <scope>NUCLEOTIDE SEQUENCE [LARGE SCALE GENOMIC DNA]</scope>
    <source>
        <strain evidence="3">ATCC 43576 / DSM 4855 / Z</strain>
    </source>
</reference>
<name>A2SSB1_METLZ</name>
<dbReference type="AlphaFoldDB" id="A2SSB1"/>
<feature type="transmembrane region" description="Helical" evidence="1">
    <location>
        <begin position="51"/>
        <end position="70"/>
    </location>
</feature>
<keyword evidence="1" id="KW-0812">Transmembrane</keyword>
<keyword evidence="3" id="KW-1185">Reference proteome</keyword>
<dbReference type="InterPro" id="IPR038750">
    <property type="entry name" value="YczE/YyaS-like"/>
</dbReference>
<dbReference type="Pfam" id="PF19700">
    <property type="entry name" value="DUF6198"/>
    <property type="match status" value="1"/>
</dbReference>
<dbReference type="HOGENOM" id="CLU_083843_2_0_2"/>
<dbReference type="KEGG" id="mla:Mlab_1048"/>
<dbReference type="STRING" id="410358.Mlab_1048"/>
<accession>A2SSB1</accession>
<dbReference type="PANTHER" id="PTHR40078:SF1">
    <property type="entry name" value="INTEGRAL MEMBRANE PROTEIN"/>
    <property type="match status" value="1"/>
</dbReference>
<feature type="transmembrane region" description="Helical" evidence="1">
    <location>
        <begin position="154"/>
        <end position="175"/>
    </location>
</feature>
<evidence type="ECO:0008006" key="4">
    <source>
        <dbReference type="Google" id="ProtNLM"/>
    </source>
</evidence>
<protein>
    <recommendedName>
        <fullName evidence="4">YitT family protein</fullName>
    </recommendedName>
</protein>
<dbReference type="PROSITE" id="PS51257">
    <property type="entry name" value="PROKAR_LIPOPROTEIN"/>
    <property type="match status" value="1"/>
</dbReference>
<proteinExistence type="predicted"/>
<dbReference type="PANTHER" id="PTHR40078">
    <property type="entry name" value="INTEGRAL MEMBRANE PROTEIN-RELATED"/>
    <property type="match status" value="1"/>
</dbReference>
<keyword evidence="1" id="KW-1133">Transmembrane helix</keyword>
<feature type="transmembrane region" description="Helical" evidence="1">
    <location>
        <begin position="82"/>
        <end position="103"/>
    </location>
</feature>
<sequence>MKKETATRITVMILGLFIMSLGIACSTKAGLGTTPISCVPYVLSQGFHLSFGTFTFLMNSLFVVFEYFLLKDKFETYQWLQIPLIFVFSVFTDLSMILVNDLIITGYIFQWIFCLMSCVLVAFGISLLLKANLLMMAGDALVRAISEVTKIQFGYVKVGFDSTMVLTAVLVSWVMFADLVGVREGTVAAAILVGLIVKFFVPRLGCLDRIFTRKT</sequence>
<keyword evidence="1" id="KW-0472">Membrane</keyword>
<feature type="transmembrane region" description="Helical" evidence="1">
    <location>
        <begin position="187"/>
        <end position="206"/>
    </location>
</feature>
<dbReference type="EMBL" id="CP000559">
    <property type="protein sequence ID" value="ABN07217.1"/>
    <property type="molecule type" value="Genomic_DNA"/>
</dbReference>
<evidence type="ECO:0000256" key="1">
    <source>
        <dbReference type="SAM" id="Phobius"/>
    </source>
</evidence>
<feature type="transmembrane region" description="Helical" evidence="1">
    <location>
        <begin position="109"/>
        <end position="133"/>
    </location>
</feature>
<dbReference type="OrthoDB" id="76782at2157"/>
<evidence type="ECO:0000313" key="2">
    <source>
        <dbReference type="EMBL" id="ABN07217.1"/>
    </source>
</evidence>
<evidence type="ECO:0000313" key="3">
    <source>
        <dbReference type="Proteomes" id="UP000000365"/>
    </source>
</evidence>
<dbReference type="RefSeq" id="WP_011833420.1">
    <property type="nucleotide sequence ID" value="NC_008942.1"/>
</dbReference>
<gene>
    <name evidence="2" type="ordered locus">Mlab_1048</name>
</gene>
<organism evidence="2 3">
    <name type="scientific">Methanocorpusculum labreanum (strain ATCC 43576 / DSM 4855 / Z)</name>
    <dbReference type="NCBI Taxonomy" id="410358"/>
    <lineage>
        <taxon>Archaea</taxon>
        <taxon>Methanobacteriati</taxon>
        <taxon>Methanobacteriota</taxon>
        <taxon>Stenosarchaea group</taxon>
        <taxon>Methanomicrobia</taxon>
        <taxon>Methanomicrobiales</taxon>
        <taxon>Methanocorpusculaceae</taxon>
        <taxon>Methanocorpusculum</taxon>
    </lineage>
</organism>
<dbReference type="TCDB" id="2.A.115.2.10">
    <property type="family name" value="the novobiocin exporter (nbce) family"/>
</dbReference>
<dbReference type="eggNOG" id="arCOG05100">
    <property type="taxonomic scope" value="Archaea"/>
</dbReference>
<dbReference type="Proteomes" id="UP000000365">
    <property type="component" value="Chromosome"/>
</dbReference>
<dbReference type="GeneID" id="4794524"/>
<feature type="transmembrane region" description="Helical" evidence="1">
    <location>
        <begin position="12"/>
        <end position="31"/>
    </location>
</feature>